<keyword evidence="1" id="KW-0472">Membrane</keyword>
<gene>
    <name evidence="2" type="ORF">AWH56_011405</name>
</gene>
<reference evidence="2 3" key="2">
    <citation type="journal article" date="2019" name="Int. J. Syst. Evol. Microbiol.">
        <title>Anaerobacillus isosaccharinicus sp. nov., an alkaliphilic bacterium which degrades isosaccharinic acid.</title>
        <authorList>
            <person name="Bassil N.M."/>
            <person name="Lloyd J.R."/>
        </authorList>
    </citation>
    <scope>NUCLEOTIDE SEQUENCE [LARGE SCALE GENOMIC DNA]</scope>
    <source>
        <strain evidence="2 3">NB2006</strain>
    </source>
</reference>
<dbReference type="RefSeq" id="WP_159432470.1">
    <property type="nucleotide sequence ID" value="NZ_CP063356.2"/>
</dbReference>
<keyword evidence="1" id="KW-1133">Transmembrane helix</keyword>
<accession>A0A7S7LBP7</accession>
<evidence type="ECO:0000313" key="3">
    <source>
        <dbReference type="Proteomes" id="UP000180175"/>
    </source>
</evidence>
<feature type="transmembrane region" description="Helical" evidence="1">
    <location>
        <begin position="7"/>
        <end position="27"/>
    </location>
</feature>
<dbReference type="Proteomes" id="UP000180175">
    <property type="component" value="Chromosome"/>
</dbReference>
<evidence type="ECO:0000256" key="1">
    <source>
        <dbReference type="SAM" id="Phobius"/>
    </source>
</evidence>
<evidence type="ECO:0000313" key="2">
    <source>
        <dbReference type="EMBL" id="QOY38084.1"/>
    </source>
</evidence>
<organism evidence="2 3">
    <name type="scientific">Anaerobacillus isosaccharinicus</name>
    <dbReference type="NCBI Taxonomy" id="1532552"/>
    <lineage>
        <taxon>Bacteria</taxon>
        <taxon>Bacillati</taxon>
        <taxon>Bacillota</taxon>
        <taxon>Bacilli</taxon>
        <taxon>Bacillales</taxon>
        <taxon>Bacillaceae</taxon>
        <taxon>Anaerobacillus</taxon>
    </lineage>
</organism>
<protein>
    <submittedName>
        <fullName evidence="2">Uncharacterized protein</fullName>
    </submittedName>
</protein>
<name>A0A7S7LBP7_9BACI</name>
<reference evidence="2 3" key="1">
    <citation type="journal article" date="2017" name="Genome Announc.">
        <title>Draft Genome Sequences of Four Alkaliphilic Bacteria Belonging to the Anaerobacillus Genus.</title>
        <authorList>
            <person name="Bassil N.M."/>
            <person name="Lloyd J.R."/>
        </authorList>
    </citation>
    <scope>NUCLEOTIDE SEQUENCE [LARGE SCALE GENOMIC DNA]</scope>
    <source>
        <strain evidence="2 3">NB2006</strain>
    </source>
</reference>
<dbReference type="KEGG" id="aia:AWH56_011405"/>
<sequence length="57" mass="6431">MNNQFSYILALLIVSFLVFFFGLTLLGGTDTPYTDFILTVIAVQLIMTKLIQLNKSE</sequence>
<proteinExistence type="predicted"/>
<dbReference type="EMBL" id="CP063356">
    <property type="protein sequence ID" value="QOY38084.1"/>
    <property type="molecule type" value="Genomic_DNA"/>
</dbReference>
<keyword evidence="3" id="KW-1185">Reference proteome</keyword>
<dbReference type="AlphaFoldDB" id="A0A7S7LBP7"/>
<keyword evidence="1" id="KW-0812">Transmembrane</keyword>